<feature type="transmembrane region" description="Helical" evidence="1">
    <location>
        <begin position="78"/>
        <end position="107"/>
    </location>
</feature>
<evidence type="ECO:0000313" key="4">
    <source>
        <dbReference type="Proteomes" id="UP000595460"/>
    </source>
</evidence>
<feature type="transmembrane region" description="Helical" evidence="1">
    <location>
        <begin position="42"/>
        <end position="63"/>
    </location>
</feature>
<dbReference type="RefSeq" id="WP_201660291.1">
    <property type="nucleotide sequence ID" value="NZ_CP068047.1"/>
</dbReference>
<dbReference type="Pfam" id="PF07331">
    <property type="entry name" value="TctB"/>
    <property type="match status" value="1"/>
</dbReference>
<gene>
    <name evidence="3" type="ORF">JI749_05305</name>
</gene>
<keyword evidence="1" id="KW-0472">Membrane</keyword>
<name>A0ABX7C192_9HYPH</name>
<feature type="transmembrane region" description="Helical" evidence="1">
    <location>
        <begin position="12"/>
        <end position="30"/>
    </location>
</feature>
<organism evidence="3 4">
    <name type="scientific">Devosia oryziradicis</name>
    <dbReference type="NCBI Taxonomy" id="2801335"/>
    <lineage>
        <taxon>Bacteria</taxon>
        <taxon>Pseudomonadati</taxon>
        <taxon>Pseudomonadota</taxon>
        <taxon>Alphaproteobacteria</taxon>
        <taxon>Hyphomicrobiales</taxon>
        <taxon>Devosiaceae</taxon>
        <taxon>Devosia</taxon>
    </lineage>
</organism>
<dbReference type="Proteomes" id="UP000595460">
    <property type="component" value="Chromosome"/>
</dbReference>
<reference evidence="3 4" key="1">
    <citation type="submission" date="2021-01" db="EMBL/GenBank/DDBJ databases">
        <title>Genome seq and assembly of Devosia sp. G19.</title>
        <authorList>
            <person name="Chhetri G."/>
        </authorList>
    </citation>
    <scope>NUCLEOTIDE SEQUENCE [LARGE SCALE GENOMIC DNA]</scope>
    <source>
        <strain evidence="3 4">G19</strain>
    </source>
</reference>
<feature type="domain" description="DUF1468" evidence="2">
    <location>
        <begin position="12"/>
        <end position="145"/>
    </location>
</feature>
<evidence type="ECO:0000313" key="3">
    <source>
        <dbReference type="EMBL" id="QQR37034.1"/>
    </source>
</evidence>
<evidence type="ECO:0000259" key="2">
    <source>
        <dbReference type="Pfam" id="PF07331"/>
    </source>
</evidence>
<protein>
    <submittedName>
        <fullName evidence="3">Tripartite tricarboxylate transporter TctB family protein</fullName>
    </submittedName>
</protein>
<feature type="transmembrane region" description="Helical" evidence="1">
    <location>
        <begin position="119"/>
        <end position="142"/>
    </location>
</feature>
<sequence>MVSNFSTKDLVSGGIFVLAGAYFAIEALNYEVGTAFRMGPGFMPLLLGSVLVLLGLGVAAGGWNKPDREKPLAPSWRAIALIIGVVVFFGATIRGLGFVPVVFVSAFGAAMASRLNSPVFAALVAVALTVMCTVIFVVGLGMSVPLVGPWLGQ</sequence>
<dbReference type="InterPro" id="IPR009936">
    <property type="entry name" value="DUF1468"/>
</dbReference>
<keyword evidence="4" id="KW-1185">Reference proteome</keyword>
<evidence type="ECO:0000256" key="1">
    <source>
        <dbReference type="SAM" id="Phobius"/>
    </source>
</evidence>
<keyword evidence="1" id="KW-0812">Transmembrane</keyword>
<keyword evidence="1" id="KW-1133">Transmembrane helix</keyword>
<dbReference type="EMBL" id="CP068047">
    <property type="protein sequence ID" value="QQR37034.1"/>
    <property type="molecule type" value="Genomic_DNA"/>
</dbReference>
<proteinExistence type="predicted"/>
<accession>A0ABX7C192</accession>